<dbReference type="FunFam" id="3.40.50.300:FF:000032">
    <property type="entry name" value="Export ABC transporter ATP-binding protein"/>
    <property type="match status" value="1"/>
</dbReference>
<dbReference type="PANTHER" id="PTHR24220">
    <property type="entry name" value="IMPORT ATP-BINDING PROTEIN"/>
    <property type="match status" value="1"/>
</dbReference>
<keyword evidence="1" id="KW-0813">Transport</keyword>
<dbReference type="SMART" id="SM00382">
    <property type="entry name" value="AAA"/>
    <property type="match status" value="1"/>
</dbReference>
<dbReference type="InterPro" id="IPR017911">
    <property type="entry name" value="MacB-like_ATP-bd"/>
</dbReference>
<keyword evidence="3 6" id="KW-0067">ATP-binding</keyword>
<evidence type="ECO:0000259" key="5">
    <source>
        <dbReference type="PROSITE" id="PS50893"/>
    </source>
</evidence>
<dbReference type="GO" id="GO:0016887">
    <property type="term" value="F:ATP hydrolysis activity"/>
    <property type="evidence" value="ECO:0007669"/>
    <property type="project" value="InterPro"/>
</dbReference>
<dbReference type="SUPFAM" id="SSF52540">
    <property type="entry name" value="P-loop containing nucleoside triphosphate hydrolases"/>
    <property type="match status" value="1"/>
</dbReference>
<dbReference type="AlphaFoldDB" id="A0A7C8FV97"/>
<dbReference type="Pfam" id="PF00005">
    <property type="entry name" value="ABC_tran"/>
    <property type="match status" value="1"/>
</dbReference>
<dbReference type="Gene3D" id="3.40.50.300">
    <property type="entry name" value="P-loop containing nucleotide triphosphate hydrolases"/>
    <property type="match status" value="1"/>
</dbReference>
<name>A0A7C8FV97_9MICO</name>
<evidence type="ECO:0000256" key="3">
    <source>
        <dbReference type="ARBA" id="ARBA00022840"/>
    </source>
</evidence>
<dbReference type="GO" id="GO:0098796">
    <property type="term" value="C:membrane protein complex"/>
    <property type="evidence" value="ECO:0007669"/>
    <property type="project" value="UniProtKB-ARBA"/>
</dbReference>
<keyword evidence="2" id="KW-0547">Nucleotide-binding</keyword>
<dbReference type="InterPro" id="IPR015854">
    <property type="entry name" value="ABC_transpr_LolD-like"/>
</dbReference>
<dbReference type="OrthoDB" id="9802264at2"/>
<gene>
    <name evidence="6" type="ORF">F8O02_02370</name>
</gene>
<keyword evidence="7" id="KW-1185">Reference proteome</keyword>
<evidence type="ECO:0000256" key="4">
    <source>
        <dbReference type="SAM" id="MobiDB-lite"/>
    </source>
</evidence>
<comment type="caution">
    <text evidence="6">The sequence shown here is derived from an EMBL/GenBank/DDBJ whole genome shotgun (WGS) entry which is preliminary data.</text>
</comment>
<dbReference type="InterPro" id="IPR027417">
    <property type="entry name" value="P-loop_NTPase"/>
</dbReference>
<organism evidence="6 7">
    <name type="scientific">Pseudoclavibacter caeni</name>
    <dbReference type="NCBI Taxonomy" id="908846"/>
    <lineage>
        <taxon>Bacteria</taxon>
        <taxon>Bacillati</taxon>
        <taxon>Actinomycetota</taxon>
        <taxon>Actinomycetes</taxon>
        <taxon>Micrococcales</taxon>
        <taxon>Microbacteriaceae</taxon>
        <taxon>Pseudoclavibacter</taxon>
    </lineage>
</organism>
<dbReference type="EMBL" id="WBKA01000001">
    <property type="protein sequence ID" value="KAB1633779.1"/>
    <property type="molecule type" value="Genomic_DNA"/>
</dbReference>
<sequence length="302" mass="32012">MVPVATDQTGDVVLRLEQVEQVYGTGESVVHALKGVSLDVHRGEYIAIMGPSGSGKSTIMNVLGCLDVASGGVYRIDGVDVADLAENELAHVRNRKIGFVFQAFNLIPKMTAQANVELPLVYGGVGRAERHERAARALERVGLAQRADHIPQQLSGGQQQRVALARAVVTEPAIILADEPTGNLDSVATNDVLDLFDELAVGGRTIVMITHEDDVAERADRVLVLCDGRIVADRATGADMHRADRVRAAQAARAATPVDQPVADGGAQPPHGAHAARPQTTWLQTTPMPITAVSTVPVQETA</sequence>
<dbReference type="PROSITE" id="PS00211">
    <property type="entry name" value="ABC_TRANSPORTER_1"/>
    <property type="match status" value="1"/>
</dbReference>
<dbReference type="InterPro" id="IPR017871">
    <property type="entry name" value="ABC_transporter-like_CS"/>
</dbReference>
<protein>
    <submittedName>
        <fullName evidence="6">ABC transporter ATP-binding protein</fullName>
    </submittedName>
</protein>
<evidence type="ECO:0000313" key="7">
    <source>
        <dbReference type="Proteomes" id="UP000481339"/>
    </source>
</evidence>
<accession>A0A7C8FV97</accession>
<dbReference type="InterPro" id="IPR003439">
    <property type="entry name" value="ABC_transporter-like_ATP-bd"/>
</dbReference>
<dbReference type="GO" id="GO:0022857">
    <property type="term" value="F:transmembrane transporter activity"/>
    <property type="evidence" value="ECO:0007669"/>
    <property type="project" value="TreeGrafter"/>
</dbReference>
<dbReference type="PROSITE" id="PS50893">
    <property type="entry name" value="ABC_TRANSPORTER_2"/>
    <property type="match status" value="1"/>
</dbReference>
<evidence type="ECO:0000256" key="1">
    <source>
        <dbReference type="ARBA" id="ARBA00022448"/>
    </source>
</evidence>
<evidence type="ECO:0000256" key="2">
    <source>
        <dbReference type="ARBA" id="ARBA00022741"/>
    </source>
</evidence>
<dbReference type="GO" id="GO:0005524">
    <property type="term" value="F:ATP binding"/>
    <property type="evidence" value="ECO:0007669"/>
    <property type="project" value="UniProtKB-KW"/>
</dbReference>
<feature type="region of interest" description="Disordered" evidence="4">
    <location>
        <begin position="249"/>
        <end position="276"/>
    </location>
</feature>
<dbReference type="CDD" id="cd03255">
    <property type="entry name" value="ABC_MJ0796_LolCDE_FtsE"/>
    <property type="match status" value="1"/>
</dbReference>
<feature type="domain" description="ABC transporter" evidence="5">
    <location>
        <begin position="14"/>
        <end position="252"/>
    </location>
</feature>
<reference evidence="6 7" key="1">
    <citation type="submission" date="2019-09" db="EMBL/GenBank/DDBJ databases">
        <title>Phylogeny of genus Pseudoclavibacter and closely related genus.</title>
        <authorList>
            <person name="Li Y."/>
        </authorList>
    </citation>
    <scope>NUCLEOTIDE SEQUENCE [LARGE SCALE GENOMIC DNA]</scope>
    <source>
        <strain evidence="6 7">JCM 16921</strain>
    </source>
</reference>
<feature type="compositionally biased region" description="Low complexity" evidence="4">
    <location>
        <begin position="263"/>
        <end position="276"/>
    </location>
</feature>
<dbReference type="Proteomes" id="UP000481339">
    <property type="component" value="Unassembled WGS sequence"/>
</dbReference>
<dbReference type="GO" id="GO:0005886">
    <property type="term" value="C:plasma membrane"/>
    <property type="evidence" value="ECO:0007669"/>
    <property type="project" value="TreeGrafter"/>
</dbReference>
<evidence type="ECO:0000313" key="6">
    <source>
        <dbReference type="EMBL" id="KAB1633779.1"/>
    </source>
</evidence>
<dbReference type="PANTHER" id="PTHR24220:SF86">
    <property type="entry name" value="ABC TRANSPORTER ABCH.1"/>
    <property type="match status" value="1"/>
</dbReference>
<proteinExistence type="predicted"/>
<dbReference type="InterPro" id="IPR003593">
    <property type="entry name" value="AAA+_ATPase"/>
</dbReference>